<evidence type="ECO:0000313" key="2">
    <source>
        <dbReference type="Proteomes" id="UP000735302"/>
    </source>
</evidence>
<sequence length="88" mass="10070">MGRHFAVTGTSSYSGPFSHAVGHFFDMTLQAQPWVKRYAKVPWEVVPLEGVVPNTNILWNQRFCFSRISHYRNLSSSSMAKLDRRLAP</sequence>
<dbReference type="EMBL" id="BLXT01002595">
    <property type="protein sequence ID" value="GFN95951.1"/>
    <property type="molecule type" value="Genomic_DNA"/>
</dbReference>
<dbReference type="Proteomes" id="UP000735302">
    <property type="component" value="Unassembled WGS sequence"/>
</dbReference>
<keyword evidence="2" id="KW-1185">Reference proteome</keyword>
<comment type="caution">
    <text evidence="1">The sequence shown here is derived from an EMBL/GenBank/DDBJ whole genome shotgun (WGS) entry which is preliminary data.</text>
</comment>
<name>A0AAV3ZMR1_9GAST</name>
<organism evidence="1 2">
    <name type="scientific">Plakobranchus ocellatus</name>
    <dbReference type="NCBI Taxonomy" id="259542"/>
    <lineage>
        <taxon>Eukaryota</taxon>
        <taxon>Metazoa</taxon>
        <taxon>Spiralia</taxon>
        <taxon>Lophotrochozoa</taxon>
        <taxon>Mollusca</taxon>
        <taxon>Gastropoda</taxon>
        <taxon>Heterobranchia</taxon>
        <taxon>Euthyneura</taxon>
        <taxon>Panpulmonata</taxon>
        <taxon>Sacoglossa</taxon>
        <taxon>Placobranchoidea</taxon>
        <taxon>Plakobranchidae</taxon>
        <taxon>Plakobranchus</taxon>
    </lineage>
</organism>
<protein>
    <submittedName>
        <fullName evidence="1">Uncharacterized protein</fullName>
    </submittedName>
</protein>
<gene>
    <name evidence="1" type="ORF">PoB_002245700</name>
</gene>
<evidence type="ECO:0000313" key="1">
    <source>
        <dbReference type="EMBL" id="GFN95951.1"/>
    </source>
</evidence>
<proteinExistence type="predicted"/>
<accession>A0AAV3ZMR1</accession>
<dbReference type="AlphaFoldDB" id="A0AAV3ZMR1"/>
<reference evidence="1 2" key="1">
    <citation type="journal article" date="2021" name="Elife">
        <title>Chloroplast acquisition without the gene transfer in kleptoplastic sea slugs, Plakobranchus ocellatus.</title>
        <authorList>
            <person name="Maeda T."/>
            <person name="Takahashi S."/>
            <person name="Yoshida T."/>
            <person name="Shimamura S."/>
            <person name="Takaki Y."/>
            <person name="Nagai Y."/>
            <person name="Toyoda A."/>
            <person name="Suzuki Y."/>
            <person name="Arimoto A."/>
            <person name="Ishii H."/>
            <person name="Satoh N."/>
            <person name="Nishiyama T."/>
            <person name="Hasebe M."/>
            <person name="Maruyama T."/>
            <person name="Minagawa J."/>
            <person name="Obokata J."/>
            <person name="Shigenobu S."/>
        </authorList>
    </citation>
    <scope>NUCLEOTIDE SEQUENCE [LARGE SCALE GENOMIC DNA]</scope>
</reference>